<protein>
    <recommendedName>
        <fullName evidence="5">SH3 domain-containing protein</fullName>
    </recommendedName>
</protein>
<keyword evidence="4" id="KW-1185">Reference proteome</keyword>
<dbReference type="HOGENOM" id="CLU_918506_0_0_1"/>
<reference evidence="4" key="2">
    <citation type="submission" date="2015-01" db="EMBL/GenBank/DDBJ databases">
        <title>Evolutionary Origins and Diversification of the Mycorrhizal Mutualists.</title>
        <authorList>
            <consortium name="DOE Joint Genome Institute"/>
            <consortium name="Mycorrhizal Genomics Consortium"/>
            <person name="Kohler A."/>
            <person name="Kuo A."/>
            <person name="Nagy L.G."/>
            <person name="Floudas D."/>
            <person name="Copeland A."/>
            <person name="Barry K.W."/>
            <person name="Cichocki N."/>
            <person name="Veneault-Fourrey C."/>
            <person name="LaButti K."/>
            <person name="Lindquist E.A."/>
            <person name="Lipzen A."/>
            <person name="Lundell T."/>
            <person name="Morin E."/>
            <person name="Murat C."/>
            <person name="Riley R."/>
            <person name="Ohm R."/>
            <person name="Sun H."/>
            <person name="Tunlid A."/>
            <person name="Henrissat B."/>
            <person name="Grigoriev I.V."/>
            <person name="Hibbett D.S."/>
            <person name="Martin F."/>
        </authorList>
    </citation>
    <scope>NUCLEOTIDE SEQUENCE [LARGE SCALE GENOMIC DNA]</scope>
    <source>
        <strain evidence="4">F 1598</strain>
    </source>
</reference>
<evidence type="ECO:0000256" key="2">
    <source>
        <dbReference type="SAM" id="Phobius"/>
    </source>
</evidence>
<dbReference type="Proteomes" id="UP000054166">
    <property type="component" value="Unassembled WGS sequence"/>
</dbReference>
<feature type="compositionally biased region" description="Basic and acidic residues" evidence="1">
    <location>
        <begin position="80"/>
        <end position="92"/>
    </location>
</feature>
<gene>
    <name evidence="3" type="ORF">PILCRDRAFT_399459</name>
</gene>
<evidence type="ECO:0008006" key="5">
    <source>
        <dbReference type="Google" id="ProtNLM"/>
    </source>
</evidence>
<dbReference type="OrthoDB" id="5340910at2759"/>
<accession>A0A0C3C3I0</accession>
<sequence length="311" mass="33923">MAPTLFRLIARELEEKRDGNSFESSGLSSSRLYIIIFSAAGALLLGVILWYAIRTLRRRMQGKTYSRRDAPLISVQGDGGKVERPVTRDREPSSSASVVPPTKGPPLPHTYIASTVVLPQRAPISPEGITKYNSASGVFTRPFVPTPDSPYTPNRLSSPSHRLSFMFPSQRSSYASTTDGDAAVLSAFPPPPCKRFSGLSALTARALMSPQPAGQLVRQVFTPVLPDELRLTRLGECLTVVKSFDDGWCIASRARYCPPYPESSCTSKVDSNGVELGAVPAWCFIKPVNGLRSERPFRRSSLGITMDVDIS</sequence>
<organism evidence="3 4">
    <name type="scientific">Piloderma croceum (strain F 1598)</name>
    <dbReference type="NCBI Taxonomy" id="765440"/>
    <lineage>
        <taxon>Eukaryota</taxon>
        <taxon>Fungi</taxon>
        <taxon>Dikarya</taxon>
        <taxon>Basidiomycota</taxon>
        <taxon>Agaricomycotina</taxon>
        <taxon>Agaricomycetes</taxon>
        <taxon>Agaricomycetidae</taxon>
        <taxon>Atheliales</taxon>
        <taxon>Atheliaceae</taxon>
        <taxon>Piloderma</taxon>
    </lineage>
</organism>
<feature type="region of interest" description="Disordered" evidence="1">
    <location>
        <begin position="73"/>
        <end position="104"/>
    </location>
</feature>
<name>A0A0C3C3I0_PILCF</name>
<dbReference type="STRING" id="765440.A0A0C3C3I0"/>
<evidence type="ECO:0000313" key="3">
    <source>
        <dbReference type="EMBL" id="KIM84142.1"/>
    </source>
</evidence>
<dbReference type="AlphaFoldDB" id="A0A0C3C3I0"/>
<reference evidence="3 4" key="1">
    <citation type="submission" date="2014-04" db="EMBL/GenBank/DDBJ databases">
        <authorList>
            <consortium name="DOE Joint Genome Institute"/>
            <person name="Kuo A."/>
            <person name="Tarkka M."/>
            <person name="Buscot F."/>
            <person name="Kohler A."/>
            <person name="Nagy L.G."/>
            <person name="Floudas D."/>
            <person name="Copeland A."/>
            <person name="Barry K.W."/>
            <person name="Cichocki N."/>
            <person name="Veneault-Fourrey C."/>
            <person name="LaButti K."/>
            <person name="Lindquist E.A."/>
            <person name="Lipzen A."/>
            <person name="Lundell T."/>
            <person name="Morin E."/>
            <person name="Murat C."/>
            <person name="Sun H."/>
            <person name="Tunlid A."/>
            <person name="Henrissat B."/>
            <person name="Grigoriev I.V."/>
            <person name="Hibbett D.S."/>
            <person name="Martin F."/>
            <person name="Nordberg H.P."/>
            <person name="Cantor M.N."/>
            <person name="Hua S.X."/>
        </authorList>
    </citation>
    <scope>NUCLEOTIDE SEQUENCE [LARGE SCALE GENOMIC DNA]</scope>
    <source>
        <strain evidence="3 4">F 1598</strain>
    </source>
</reference>
<dbReference type="InParanoid" id="A0A0C3C3I0"/>
<evidence type="ECO:0000256" key="1">
    <source>
        <dbReference type="SAM" id="MobiDB-lite"/>
    </source>
</evidence>
<dbReference type="EMBL" id="KN832988">
    <property type="protein sequence ID" value="KIM84142.1"/>
    <property type="molecule type" value="Genomic_DNA"/>
</dbReference>
<feature type="transmembrane region" description="Helical" evidence="2">
    <location>
        <begin position="32"/>
        <end position="53"/>
    </location>
</feature>
<proteinExistence type="predicted"/>
<evidence type="ECO:0000313" key="4">
    <source>
        <dbReference type="Proteomes" id="UP000054166"/>
    </source>
</evidence>
<keyword evidence="2" id="KW-0472">Membrane</keyword>
<keyword evidence="2" id="KW-0812">Transmembrane</keyword>
<keyword evidence="2" id="KW-1133">Transmembrane helix</keyword>